<gene>
    <name evidence="3" type="ORF">HMPREF1541_08674</name>
</gene>
<dbReference type="Pfam" id="PF12697">
    <property type="entry name" value="Abhydrolase_6"/>
    <property type="match status" value="1"/>
</dbReference>
<dbReference type="VEuPathDB" id="FungiDB:HMPREF1541_08674"/>
<dbReference type="AlphaFoldDB" id="W2RIU5"/>
<sequence>MVFTLLVAALVAAGCLDASPVPSKGYTCREFTVSLPVDNVTTIVPFLPEIESAEQATYYADVLTTRQDSDSPAPPVEFSSITKTFSIVGDYCTPSNPGPKASTVHLLTHGLGFDRSYWDFYLPSNASDTQYSYIHAATAAGYSTISWNRLGIEPSTIGNPYTEIQTTVELALLAGLTSLVRRGGPAITGLAGPPDKVIHVGHSWGSILSKALVVHEPSLVDGVVLTGYTDIQVGQSLFLASTGFHLANANQPSRFPPTEYSNGFLTWPTQYANQFAFLAYPNFDPLVLAQAERTKYPFALGEFLSGAAIAGNATEFEGPVYYVASELDTIFCASNCTGLVGEDVPATREAFPGADLKVDIIEGAGHGLNLHYGADRAYAKIMEWVAEKF</sequence>
<evidence type="ECO:0000313" key="3">
    <source>
        <dbReference type="EMBL" id="ETN36397.1"/>
    </source>
</evidence>
<dbReference type="RefSeq" id="XP_008721215.1">
    <property type="nucleotide sequence ID" value="XM_008722993.1"/>
</dbReference>
<evidence type="ECO:0000259" key="2">
    <source>
        <dbReference type="Pfam" id="PF12697"/>
    </source>
</evidence>
<evidence type="ECO:0000313" key="4">
    <source>
        <dbReference type="Proteomes" id="UP000030752"/>
    </source>
</evidence>
<dbReference type="OrthoDB" id="190201at2759"/>
<proteinExistence type="predicted"/>
<dbReference type="InterPro" id="IPR000073">
    <property type="entry name" value="AB_hydrolase_1"/>
</dbReference>
<dbReference type="EMBL" id="KB822725">
    <property type="protein sequence ID" value="ETN36397.1"/>
    <property type="molecule type" value="Genomic_DNA"/>
</dbReference>
<dbReference type="InterPro" id="IPR029058">
    <property type="entry name" value="AB_hydrolase_fold"/>
</dbReference>
<dbReference type="HOGENOM" id="CLU_034763_1_0_1"/>
<evidence type="ECO:0000256" key="1">
    <source>
        <dbReference type="SAM" id="SignalP"/>
    </source>
</evidence>
<dbReference type="InParanoid" id="W2RIU5"/>
<feature type="domain" description="AB hydrolase-1" evidence="2">
    <location>
        <begin position="106"/>
        <end position="371"/>
    </location>
</feature>
<dbReference type="Gene3D" id="3.40.50.1820">
    <property type="entry name" value="alpha/beta hydrolase"/>
    <property type="match status" value="1"/>
</dbReference>
<accession>W2RIU5</accession>
<protein>
    <recommendedName>
        <fullName evidence="2">AB hydrolase-1 domain-containing protein</fullName>
    </recommendedName>
</protein>
<dbReference type="GeneID" id="19976013"/>
<dbReference type="eggNOG" id="ENOG502S0NN">
    <property type="taxonomic scope" value="Eukaryota"/>
</dbReference>
<keyword evidence="4" id="KW-1185">Reference proteome</keyword>
<organism evidence="3 4">
    <name type="scientific">Cyphellophora europaea (strain CBS 101466)</name>
    <name type="common">Phialophora europaea</name>
    <dbReference type="NCBI Taxonomy" id="1220924"/>
    <lineage>
        <taxon>Eukaryota</taxon>
        <taxon>Fungi</taxon>
        <taxon>Dikarya</taxon>
        <taxon>Ascomycota</taxon>
        <taxon>Pezizomycotina</taxon>
        <taxon>Eurotiomycetes</taxon>
        <taxon>Chaetothyriomycetidae</taxon>
        <taxon>Chaetothyriales</taxon>
        <taxon>Cyphellophoraceae</taxon>
        <taxon>Cyphellophora</taxon>
    </lineage>
</organism>
<feature type="chain" id="PRO_5004824761" description="AB hydrolase-1 domain-containing protein" evidence="1">
    <location>
        <begin position="19"/>
        <end position="389"/>
    </location>
</feature>
<name>W2RIU5_CYPE1</name>
<reference evidence="3 4" key="1">
    <citation type="submission" date="2013-03" db="EMBL/GenBank/DDBJ databases">
        <title>The Genome Sequence of Phialophora europaea CBS 101466.</title>
        <authorList>
            <consortium name="The Broad Institute Genomics Platform"/>
            <person name="Cuomo C."/>
            <person name="de Hoog S."/>
            <person name="Gorbushina A."/>
            <person name="Walker B."/>
            <person name="Young S.K."/>
            <person name="Zeng Q."/>
            <person name="Gargeya S."/>
            <person name="Fitzgerald M."/>
            <person name="Haas B."/>
            <person name="Abouelleil A."/>
            <person name="Allen A.W."/>
            <person name="Alvarado L."/>
            <person name="Arachchi H.M."/>
            <person name="Berlin A.M."/>
            <person name="Chapman S.B."/>
            <person name="Gainer-Dewar J."/>
            <person name="Goldberg J."/>
            <person name="Griggs A."/>
            <person name="Gujja S."/>
            <person name="Hansen M."/>
            <person name="Howarth C."/>
            <person name="Imamovic A."/>
            <person name="Ireland A."/>
            <person name="Larimer J."/>
            <person name="McCowan C."/>
            <person name="Murphy C."/>
            <person name="Pearson M."/>
            <person name="Poon T.W."/>
            <person name="Priest M."/>
            <person name="Roberts A."/>
            <person name="Saif S."/>
            <person name="Shea T."/>
            <person name="Sisk P."/>
            <person name="Sykes S."/>
            <person name="Wortman J."/>
            <person name="Nusbaum C."/>
            <person name="Birren B."/>
        </authorList>
    </citation>
    <scope>NUCLEOTIDE SEQUENCE [LARGE SCALE GENOMIC DNA]</scope>
    <source>
        <strain evidence="3 4">CBS 101466</strain>
    </source>
</reference>
<dbReference type="Proteomes" id="UP000030752">
    <property type="component" value="Unassembled WGS sequence"/>
</dbReference>
<feature type="signal peptide" evidence="1">
    <location>
        <begin position="1"/>
        <end position="18"/>
    </location>
</feature>
<dbReference type="SUPFAM" id="SSF53474">
    <property type="entry name" value="alpha/beta-Hydrolases"/>
    <property type="match status" value="1"/>
</dbReference>
<keyword evidence="1" id="KW-0732">Signal</keyword>